<protein>
    <submittedName>
        <fullName evidence="1">DUF2267 domain-containing protein</fullName>
    </submittedName>
</protein>
<gene>
    <name evidence="1" type="ORF">GWI72_09685</name>
</gene>
<name>A0A7X5F2L3_9HYPH</name>
<evidence type="ECO:0000313" key="1">
    <source>
        <dbReference type="EMBL" id="NBN78538.1"/>
    </source>
</evidence>
<accession>A0A7X5F2L3</accession>
<dbReference type="AlphaFoldDB" id="A0A7X5F2L3"/>
<dbReference type="RefSeq" id="WP_161708503.1">
    <property type="nucleotide sequence ID" value="NZ_JAABLQ010000001.1"/>
</dbReference>
<keyword evidence="2" id="KW-1185">Reference proteome</keyword>
<evidence type="ECO:0000313" key="2">
    <source>
        <dbReference type="Proteomes" id="UP000586722"/>
    </source>
</evidence>
<sequence>MEELVARIMTAAGLGEETARTAIGIILRFLAKDGPQDLVPQIMAALPGAEAIMAEGQQQAGGLFGSIAGMMGGSMGAMATLNELSNAGLDLEQVKTVAREIVGFAREQAGEEVVNAAIARIPGLNQLV</sequence>
<reference evidence="2" key="1">
    <citation type="submission" date="2020-01" db="EMBL/GenBank/DDBJ databases">
        <authorList>
            <person name="Fang Y."/>
            <person name="Sun R."/>
            <person name="Nie L."/>
            <person name="He J."/>
            <person name="Hao L."/>
            <person name="Wang L."/>
            <person name="Su S."/>
            <person name="Lv E."/>
            <person name="Zhang Z."/>
            <person name="Xie R."/>
            <person name="Liu H."/>
        </authorList>
    </citation>
    <scope>NUCLEOTIDE SEQUENCE [LARGE SCALE GENOMIC DNA]</scope>
    <source>
        <strain evidence="2">XCT-53</strain>
    </source>
</reference>
<dbReference type="EMBL" id="JAABLQ010000001">
    <property type="protein sequence ID" value="NBN78538.1"/>
    <property type="molecule type" value="Genomic_DNA"/>
</dbReference>
<proteinExistence type="predicted"/>
<dbReference type="Proteomes" id="UP000586722">
    <property type="component" value="Unassembled WGS sequence"/>
</dbReference>
<organism evidence="1 2">
    <name type="scientific">Pannonibacter tanglangensis</name>
    <dbReference type="NCBI Taxonomy" id="2750084"/>
    <lineage>
        <taxon>Bacteria</taxon>
        <taxon>Pseudomonadati</taxon>
        <taxon>Pseudomonadota</taxon>
        <taxon>Alphaproteobacteria</taxon>
        <taxon>Hyphomicrobiales</taxon>
        <taxon>Stappiaceae</taxon>
        <taxon>Pannonibacter</taxon>
    </lineage>
</organism>
<comment type="caution">
    <text evidence="1">The sequence shown here is derived from an EMBL/GenBank/DDBJ whole genome shotgun (WGS) entry which is preliminary data.</text>
</comment>